<dbReference type="Pfam" id="PF25976">
    <property type="entry name" value="LpqB_N"/>
    <property type="match status" value="1"/>
</dbReference>
<dbReference type="Proteomes" id="UP001612741">
    <property type="component" value="Unassembled WGS sequence"/>
</dbReference>
<accession>A0ABW7Z071</accession>
<feature type="domain" description="GerMN" evidence="1">
    <location>
        <begin position="204"/>
        <end position="292"/>
    </location>
</feature>
<evidence type="ECO:0000313" key="4">
    <source>
        <dbReference type="EMBL" id="MFI6501582.1"/>
    </source>
</evidence>
<dbReference type="Gene3D" id="2.130.10.10">
    <property type="entry name" value="YVTN repeat-like/Quinoprotein amine dehydrogenase"/>
    <property type="match status" value="1"/>
</dbReference>
<evidence type="ECO:0000259" key="1">
    <source>
        <dbReference type="Pfam" id="PF10646"/>
    </source>
</evidence>
<dbReference type="SUPFAM" id="SSF69322">
    <property type="entry name" value="Tricorn protease domain 2"/>
    <property type="match status" value="1"/>
</dbReference>
<reference evidence="4 5" key="1">
    <citation type="submission" date="2024-10" db="EMBL/GenBank/DDBJ databases">
        <title>The Natural Products Discovery Center: Release of the First 8490 Sequenced Strains for Exploring Actinobacteria Biosynthetic Diversity.</title>
        <authorList>
            <person name="Kalkreuter E."/>
            <person name="Kautsar S.A."/>
            <person name="Yang D."/>
            <person name="Bader C.D."/>
            <person name="Teijaro C.N."/>
            <person name="Fluegel L."/>
            <person name="Davis C.M."/>
            <person name="Simpson J.R."/>
            <person name="Lauterbach L."/>
            <person name="Steele A.D."/>
            <person name="Gui C."/>
            <person name="Meng S."/>
            <person name="Li G."/>
            <person name="Viehrig K."/>
            <person name="Ye F."/>
            <person name="Su P."/>
            <person name="Kiefer A.F."/>
            <person name="Nichols A."/>
            <person name="Cepeda A.J."/>
            <person name="Yan W."/>
            <person name="Fan B."/>
            <person name="Jiang Y."/>
            <person name="Adhikari A."/>
            <person name="Zheng C.-J."/>
            <person name="Schuster L."/>
            <person name="Cowan T.M."/>
            <person name="Smanski M.J."/>
            <person name="Chevrette M.G."/>
            <person name="De Carvalho L.P.S."/>
            <person name="Shen B."/>
        </authorList>
    </citation>
    <scope>NUCLEOTIDE SEQUENCE [LARGE SCALE GENOMIC DNA]</scope>
    <source>
        <strain evidence="4 5">NPDC050545</strain>
    </source>
</reference>
<dbReference type="Pfam" id="PF10647">
    <property type="entry name" value="Gmad1"/>
    <property type="match status" value="1"/>
</dbReference>
<dbReference type="RefSeq" id="WP_397086250.1">
    <property type="nucleotide sequence ID" value="NZ_JBITGY010000008.1"/>
</dbReference>
<evidence type="ECO:0000313" key="5">
    <source>
        <dbReference type="Proteomes" id="UP001612741"/>
    </source>
</evidence>
<dbReference type="InterPro" id="IPR015943">
    <property type="entry name" value="WD40/YVTN_repeat-like_dom_sf"/>
</dbReference>
<gene>
    <name evidence="4" type="ORF">ACIBG2_29665</name>
</gene>
<protein>
    <submittedName>
        <fullName evidence="4">LpqB family beta-propeller domain-containing protein</fullName>
    </submittedName>
</protein>
<dbReference type="PROSITE" id="PS51257">
    <property type="entry name" value="PROKAR_LIPOPROTEIN"/>
    <property type="match status" value="1"/>
</dbReference>
<keyword evidence="5" id="KW-1185">Reference proteome</keyword>
<dbReference type="Pfam" id="PF10646">
    <property type="entry name" value="Germane"/>
    <property type="match status" value="1"/>
</dbReference>
<name>A0ABW7Z071_9ACTN</name>
<organism evidence="4 5">
    <name type="scientific">Nonomuraea typhae</name>
    <dbReference type="NCBI Taxonomy" id="2603600"/>
    <lineage>
        <taxon>Bacteria</taxon>
        <taxon>Bacillati</taxon>
        <taxon>Actinomycetota</taxon>
        <taxon>Actinomycetes</taxon>
        <taxon>Streptosporangiales</taxon>
        <taxon>Streptosporangiaceae</taxon>
        <taxon>Nonomuraea</taxon>
    </lineage>
</organism>
<dbReference type="InterPro" id="IPR018910">
    <property type="entry name" value="LpqB_C"/>
</dbReference>
<evidence type="ECO:0000259" key="3">
    <source>
        <dbReference type="Pfam" id="PF25976"/>
    </source>
</evidence>
<dbReference type="InterPro" id="IPR019606">
    <property type="entry name" value="GerMN"/>
</dbReference>
<dbReference type="InterPro" id="IPR059026">
    <property type="entry name" value="LpqB_N"/>
</dbReference>
<feature type="domain" description="Lipoprotein LpqB C-terminal" evidence="2">
    <location>
        <begin position="328"/>
        <end position="562"/>
    </location>
</feature>
<feature type="domain" description="Lipoprotein LpqB N-terminal" evidence="3">
    <location>
        <begin position="60"/>
        <end position="175"/>
    </location>
</feature>
<dbReference type="EMBL" id="JBITGY010000008">
    <property type="protein sequence ID" value="MFI6501582.1"/>
    <property type="molecule type" value="Genomic_DNA"/>
</dbReference>
<proteinExistence type="predicted"/>
<evidence type="ECO:0000259" key="2">
    <source>
        <dbReference type="Pfam" id="PF10647"/>
    </source>
</evidence>
<sequence>MMTSSSRALGPSRALGAAALALVAVLSCGCAVIPVGNPAAVEESLGDPMTKPFVRMLAFPPQADWTPEDVVNGLLAAMAAYPDDPKTLLDYLTQRARNEWKPAGPITVVEDGAAKASAEGNVIQLTGKTIAQIEDDDRYVPVAGKPGRQFLMKKEAGGWRVDQLDDGLVMRAADVARAYRPTLLYYLMGRPHADALVSDAVHLRFKPGENIAETIVGRLVHGPSNALRGAVRTTVGGDVTVESITATTEKVVINLRGELELHDSSGLKAQLWASLKDVAAGRGIEVMLNGEPFISAFKDDVTENLYPSTESPAYYTSGGAVYYTGTGQDGAGNPILGPAGQANGYTGAAISKFGERVAAVGADGVYAVDVTAEGQWNRVMQGTFTAPSWHRDGSLWAYETRTGHVMRSDLSGAPPAPVAAPDLDGTDVTQLRVSRDGVRVAVGVGGHEVRVGAITGAGPELALGNFQSLLSVDEDETVQDIAWRDGEHLLVLVKGKAGQTLKEIDVGDGETVTLTSDKRLKTIAALGKKIMAGTEEGAEVLEFKDQSWTSKVKGNVQAPLFPLG</sequence>
<comment type="caution">
    <text evidence="4">The sequence shown here is derived from an EMBL/GenBank/DDBJ whole genome shotgun (WGS) entry which is preliminary data.</text>
</comment>